<evidence type="ECO:0000313" key="3">
    <source>
        <dbReference type="EMBL" id="TWI50915.1"/>
    </source>
</evidence>
<dbReference type="Proteomes" id="UP000316905">
    <property type="component" value="Unassembled WGS sequence"/>
</dbReference>
<dbReference type="InterPro" id="IPR035965">
    <property type="entry name" value="PAS-like_dom_sf"/>
</dbReference>
<dbReference type="InterPro" id="IPR029016">
    <property type="entry name" value="GAF-like_dom_sf"/>
</dbReference>
<dbReference type="Gene3D" id="3.30.450.40">
    <property type="match status" value="1"/>
</dbReference>
<evidence type="ECO:0000256" key="1">
    <source>
        <dbReference type="SAM" id="MobiDB-lite"/>
    </source>
</evidence>
<sequence>MDTYAVPDQQRLYRARQQFLDGKPLPEDLLPASIARSWARSRDAGLLPWQPRLSQLDDQLHMLMPEDHLLARHASPEIERLWQVLGGKAWTIFCVNTEGVIVRIAKDQNNLPPLQYLQVGRRVHEPEIGTTAPSCTLMEGKPIVLLGNQHYLNEFERFFCVSVPLWGTQGELIGALDITGIGNRPVHSVLDQLNYAAMAVENRLYDDLPKTNILHLQHDPRLFDTPFEGLIALDSQGCIQAANRTARRLLGLDNQPLKGLRLDERFDTNLKTIIDNPTPELIRLADGSQLYIRNQSQRSAASLKLSTASASSGAVKTPDRLAPPSGPTQASFVSLNRPARLSKPTFLFCSRVKRGLERRSLPAAFMTPAALMPLL</sequence>
<dbReference type="AlphaFoldDB" id="A0A562Q2K4"/>
<dbReference type="InterPro" id="IPR000014">
    <property type="entry name" value="PAS"/>
</dbReference>
<dbReference type="CDD" id="cd00130">
    <property type="entry name" value="PAS"/>
    <property type="match status" value="1"/>
</dbReference>
<evidence type="ECO:0000313" key="4">
    <source>
        <dbReference type="Proteomes" id="UP000316905"/>
    </source>
</evidence>
<protein>
    <recommendedName>
        <fullName evidence="2">PAS domain-containing protein</fullName>
    </recommendedName>
</protein>
<dbReference type="SUPFAM" id="SSF55785">
    <property type="entry name" value="PYP-like sensor domain (PAS domain)"/>
    <property type="match status" value="1"/>
</dbReference>
<dbReference type="EMBL" id="VLKY01000013">
    <property type="protein sequence ID" value="TWI50915.1"/>
    <property type="molecule type" value="Genomic_DNA"/>
</dbReference>
<gene>
    <name evidence="3" type="ORF">IQ22_03614</name>
</gene>
<feature type="domain" description="PAS" evidence="2">
    <location>
        <begin position="217"/>
        <end position="283"/>
    </location>
</feature>
<accession>A0A562Q2K4</accession>
<name>A0A562Q2K4_9PSED</name>
<proteinExistence type="predicted"/>
<reference evidence="3 4" key="1">
    <citation type="journal article" date="2015" name="Stand. Genomic Sci.">
        <title>Genomic Encyclopedia of Bacterial and Archaeal Type Strains, Phase III: the genomes of soil and plant-associated and newly described type strains.</title>
        <authorList>
            <person name="Whitman W.B."/>
            <person name="Woyke T."/>
            <person name="Klenk H.P."/>
            <person name="Zhou Y."/>
            <person name="Lilburn T.G."/>
            <person name="Beck B.J."/>
            <person name="De Vos P."/>
            <person name="Vandamme P."/>
            <person name="Eisen J.A."/>
            <person name="Garrity G."/>
            <person name="Hugenholtz P."/>
            <person name="Kyrpides N.C."/>
        </authorList>
    </citation>
    <scope>NUCLEOTIDE SEQUENCE [LARGE SCALE GENOMIC DNA]</scope>
    <source>
        <strain evidence="3 4">CGMCC 1.6858</strain>
    </source>
</reference>
<feature type="region of interest" description="Disordered" evidence="1">
    <location>
        <begin position="313"/>
        <end position="332"/>
    </location>
</feature>
<dbReference type="SMART" id="SM00091">
    <property type="entry name" value="PAS"/>
    <property type="match status" value="1"/>
</dbReference>
<comment type="caution">
    <text evidence="3">The sequence shown here is derived from an EMBL/GenBank/DDBJ whole genome shotgun (WGS) entry which is preliminary data.</text>
</comment>
<evidence type="ECO:0000259" key="2">
    <source>
        <dbReference type="SMART" id="SM00091"/>
    </source>
</evidence>
<organism evidence="3 4">
    <name type="scientific">Pseudomonas duriflava</name>
    <dbReference type="NCBI Taxonomy" id="459528"/>
    <lineage>
        <taxon>Bacteria</taxon>
        <taxon>Pseudomonadati</taxon>
        <taxon>Pseudomonadota</taxon>
        <taxon>Gammaproteobacteria</taxon>
        <taxon>Pseudomonadales</taxon>
        <taxon>Pseudomonadaceae</taxon>
        <taxon>Pseudomonas</taxon>
    </lineage>
</organism>
<keyword evidence="4" id="KW-1185">Reference proteome</keyword>
<dbReference type="Gene3D" id="3.30.450.20">
    <property type="entry name" value="PAS domain"/>
    <property type="match status" value="1"/>
</dbReference>